<dbReference type="Gene3D" id="3.40.50.2300">
    <property type="match status" value="1"/>
</dbReference>
<dbReference type="InterPro" id="IPR007737">
    <property type="entry name" value="Mga_HTH"/>
</dbReference>
<dbReference type="GO" id="GO:0008982">
    <property type="term" value="F:protein-N(PI)-phosphohistidine-sugar phosphotransferase activity"/>
    <property type="evidence" value="ECO:0007669"/>
    <property type="project" value="InterPro"/>
</dbReference>
<dbReference type="SUPFAM" id="SSF63520">
    <property type="entry name" value="PTS-regulatory domain, PRD"/>
    <property type="match status" value="1"/>
</dbReference>
<dbReference type="Pfam" id="PF05043">
    <property type="entry name" value="Mga"/>
    <property type="match status" value="1"/>
</dbReference>
<feature type="domain" description="PTS EIIA type-2" evidence="5">
    <location>
        <begin position="504"/>
        <end position="644"/>
    </location>
</feature>
<organism evidence="8 9">
    <name type="scientific">Candidatus Blautia merdigallinarum</name>
    <dbReference type="NCBI Taxonomy" id="2838495"/>
    <lineage>
        <taxon>Bacteria</taxon>
        <taxon>Bacillati</taxon>
        <taxon>Bacillota</taxon>
        <taxon>Clostridia</taxon>
        <taxon>Lachnospirales</taxon>
        <taxon>Lachnospiraceae</taxon>
        <taxon>Blautia</taxon>
    </lineage>
</organism>
<dbReference type="Pfam" id="PF08279">
    <property type="entry name" value="HTH_11"/>
    <property type="match status" value="1"/>
</dbReference>
<dbReference type="Pfam" id="PF00359">
    <property type="entry name" value="PTS_EIIA_2"/>
    <property type="match status" value="1"/>
</dbReference>
<dbReference type="InterPro" id="IPR036634">
    <property type="entry name" value="PRD_sf"/>
</dbReference>
<dbReference type="InterPro" id="IPR002178">
    <property type="entry name" value="PTS_EIIA_type-2_dom"/>
</dbReference>
<evidence type="ECO:0000259" key="5">
    <source>
        <dbReference type="PROSITE" id="PS51094"/>
    </source>
</evidence>
<evidence type="ECO:0000256" key="4">
    <source>
        <dbReference type="ARBA" id="ARBA00023163"/>
    </source>
</evidence>
<evidence type="ECO:0000259" key="6">
    <source>
        <dbReference type="PROSITE" id="PS51099"/>
    </source>
</evidence>
<dbReference type="GO" id="GO:0009401">
    <property type="term" value="P:phosphoenolpyruvate-dependent sugar phosphotransferase system"/>
    <property type="evidence" value="ECO:0007669"/>
    <property type="project" value="InterPro"/>
</dbReference>
<protein>
    <submittedName>
        <fullName evidence="8">BglG family transcription antiterminator</fullName>
    </submittedName>
</protein>
<name>A0A9D2N3B0_9FIRM</name>
<keyword evidence="3" id="KW-0010">Activator</keyword>
<dbReference type="SUPFAM" id="SSF46785">
    <property type="entry name" value="Winged helix' DNA-binding domain"/>
    <property type="match status" value="1"/>
</dbReference>
<evidence type="ECO:0000256" key="1">
    <source>
        <dbReference type="ARBA" id="ARBA00022737"/>
    </source>
</evidence>
<gene>
    <name evidence="8" type="ORF">H9935_03390</name>
</gene>
<keyword evidence="4" id="KW-0804">Transcription</keyword>
<dbReference type="Pfam" id="PF00874">
    <property type="entry name" value="PRD"/>
    <property type="match status" value="1"/>
</dbReference>
<reference evidence="8" key="1">
    <citation type="journal article" date="2021" name="PeerJ">
        <title>Extensive microbial diversity within the chicken gut microbiome revealed by metagenomics and culture.</title>
        <authorList>
            <person name="Gilroy R."/>
            <person name="Ravi A."/>
            <person name="Getino M."/>
            <person name="Pursley I."/>
            <person name="Horton D.L."/>
            <person name="Alikhan N.F."/>
            <person name="Baker D."/>
            <person name="Gharbi K."/>
            <person name="Hall N."/>
            <person name="Watson M."/>
            <person name="Adriaenssens E.M."/>
            <person name="Foster-Nyarko E."/>
            <person name="Jarju S."/>
            <person name="Secka A."/>
            <person name="Antonio M."/>
            <person name="Oren A."/>
            <person name="Chaudhuri R.R."/>
            <person name="La Ragione R."/>
            <person name="Hildebrand F."/>
            <person name="Pallen M.J."/>
        </authorList>
    </citation>
    <scope>NUCLEOTIDE SEQUENCE</scope>
    <source>
        <strain evidence="8">ChiSxjej6B18-287</strain>
    </source>
</reference>
<evidence type="ECO:0000256" key="2">
    <source>
        <dbReference type="ARBA" id="ARBA00023015"/>
    </source>
</evidence>
<keyword evidence="1" id="KW-0677">Repeat</keyword>
<dbReference type="Gene3D" id="3.40.930.10">
    <property type="entry name" value="Mannitol-specific EII, Chain A"/>
    <property type="match status" value="1"/>
</dbReference>
<dbReference type="PANTHER" id="PTHR30185">
    <property type="entry name" value="CRYPTIC BETA-GLUCOSIDE BGL OPERON ANTITERMINATOR"/>
    <property type="match status" value="1"/>
</dbReference>
<dbReference type="InterPro" id="IPR050661">
    <property type="entry name" value="BglG_antiterminators"/>
</dbReference>
<dbReference type="Gene3D" id="1.10.1790.10">
    <property type="entry name" value="PRD domain"/>
    <property type="match status" value="1"/>
</dbReference>
<evidence type="ECO:0000313" key="9">
    <source>
        <dbReference type="Proteomes" id="UP000823893"/>
    </source>
</evidence>
<dbReference type="InterPro" id="IPR013196">
    <property type="entry name" value="HTH_11"/>
</dbReference>
<evidence type="ECO:0000259" key="7">
    <source>
        <dbReference type="PROSITE" id="PS51372"/>
    </source>
</evidence>
<feature type="domain" description="PRD" evidence="7">
    <location>
        <begin position="297"/>
        <end position="404"/>
    </location>
</feature>
<sequence>MDKDKRENPRELFSYGRLKEILSWFLSHDEFVTSADLAKRFNVSERTLRTDIHNLNDILKQFDSQIIQKRRKGYTLETCSFQLLYRLLSEAQDSSLDSADQRINHLIMMLLYAKDYVALDQLAETVYVSINTILNYLKAIRNILEGYSLKLINKVNRGYKIEGKETDKRTCIMDLLEGSRQEDNFQFLKEYHPIWDGIPIEEIQKKVLGFSQKQGFYFSDYSLHNLVWNIALSISRIRSGNELQFYQAPEDSHTEKLLEPLIKNLEALLNIQFSQPEKRFLYSCYILNAGNFPSKDVNMEYVHGVVVRILQNIYDCYQIDVRDDAILVNNLSHHLHSILQSKYYQINKKNPLLEIIRQNYLLFYEITETAVYETFQNEEFSLNADDIGYICLHVGAAVKRYFDVKNIRKQRTVIVTPGGYSVGGFLETQLNSVFEDRLEIVGKTSFYELESCSLENIDFIISTVPLKEEKIPVITIEIPMSKKNMEEIFKEIIAGKAMNSGWINRLFRRDCFWRLQCKSREETIHQMSMNLLKQGYVNENFEWEVLEREKKIPTAMNERMAIPHPLQISSLENVVAVGILENPVEWGKGRCAQIVLMLALSENYGKDIERLYNLLVDMANHTELQEQLLKSYSLKEFLDTIKKFLEKDSQDNNFK</sequence>
<dbReference type="CDD" id="cd05568">
    <property type="entry name" value="PTS_IIB_bgl_like"/>
    <property type="match status" value="1"/>
</dbReference>
<dbReference type="SUPFAM" id="SSF55804">
    <property type="entry name" value="Phoshotransferase/anion transport protein"/>
    <property type="match status" value="1"/>
</dbReference>
<dbReference type="GO" id="GO:0006355">
    <property type="term" value="P:regulation of DNA-templated transcription"/>
    <property type="evidence" value="ECO:0007669"/>
    <property type="project" value="InterPro"/>
</dbReference>
<evidence type="ECO:0000313" key="8">
    <source>
        <dbReference type="EMBL" id="HJC09842.1"/>
    </source>
</evidence>
<feature type="domain" description="PTS EIIB type-2" evidence="6">
    <location>
        <begin position="410"/>
        <end position="500"/>
    </location>
</feature>
<dbReference type="InterPro" id="IPR036390">
    <property type="entry name" value="WH_DNA-bd_sf"/>
</dbReference>
<dbReference type="PROSITE" id="PS51372">
    <property type="entry name" value="PRD_2"/>
    <property type="match status" value="1"/>
</dbReference>
<dbReference type="EMBL" id="DWWV01000041">
    <property type="protein sequence ID" value="HJC09842.1"/>
    <property type="molecule type" value="Genomic_DNA"/>
</dbReference>
<dbReference type="InterPro" id="IPR016152">
    <property type="entry name" value="PTrfase/Anion_transptr"/>
</dbReference>
<dbReference type="Gene3D" id="1.10.10.10">
    <property type="entry name" value="Winged helix-like DNA-binding domain superfamily/Winged helix DNA-binding domain"/>
    <property type="match status" value="2"/>
</dbReference>
<dbReference type="PANTHER" id="PTHR30185:SF13">
    <property type="entry name" value="LICABCH OPERON REGULATOR-RELATED"/>
    <property type="match status" value="1"/>
</dbReference>
<dbReference type="AlphaFoldDB" id="A0A9D2N3B0"/>
<comment type="caution">
    <text evidence="8">The sequence shown here is derived from an EMBL/GenBank/DDBJ whole genome shotgun (WGS) entry which is preliminary data.</text>
</comment>
<proteinExistence type="predicted"/>
<reference evidence="8" key="2">
    <citation type="submission" date="2021-04" db="EMBL/GenBank/DDBJ databases">
        <authorList>
            <person name="Gilroy R."/>
        </authorList>
    </citation>
    <scope>NUCLEOTIDE SEQUENCE</scope>
    <source>
        <strain evidence="8">ChiSxjej6B18-287</strain>
    </source>
</reference>
<dbReference type="Proteomes" id="UP000823893">
    <property type="component" value="Unassembled WGS sequence"/>
</dbReference>
<evidence type="ECO:0000256" key="3">
    <source>
        <dbReference type="ARBA" id="ARBA00023159"/>
    </source>
</evidence>
<dbReference type="InterPro" id="IPR036388">
    <property type="entry name" value="WH-like_DNA-bd_sf"/>
</dbReference>
<accession>A0A9D2N3B0</accession>
<keyword evidence="2" id="KW-0805">Transcription regulation</keyword>
<dbReference type="InterPro" id="IPR011608">
    <property type="entry name" value="PRD"/>
</dbReference>
<dbReference type="InterPro" id="IPR013011">
    <property type="entry name" value="PTS_EIIB_2"/>
</dbReference>
<dbReference type="PROSITE" id="PS51094">
    <property type="entry name" value="PTS_EIIA_TYPE_2"/>
    <property type="match status" value="1"/>
</dbReference>
<dbReference type="PROSITE" id="PS51099">
    <property type="entry name" value="PTS_EIIB_TYPE_2"/>
    <property type="match status" value="1"/>
</dbReference>